<keyword evidence="3" id="KW-1185">Reference proteome</keyword>
<protein>
    <recommendedName>
        <fullName evidence="1">F-box domain-containing protein</fullName>
    </recommendedName>
</protein>
<evidence type="ECO:0000259" key="1">
    <source>
        <dbReference type="Pfam" id="PF12937"/>
    </source>
</evidence>
<accession>A0A8H5G274</accession>
<dbReference type="Proteomes" id="UP000559027">
    <property type="component" value="Unassembled WGS sequence"/>
</dbReference>
<feature type="domain" description="F-box" evidence="1">
    <location>
        <begin position="121"/>
        <end position="186"/>
    </location>
</feature>
<comment type="caution">
    <text evidence="2">The sequence shown here is derived from an EMBL/GenBank/DDBJ whole genome shotgun (WGS) entry which is preliminary data.</text>
</comment>
<sequence length="478" mass="53614">MACLSCRSINETLLSSCVCATKGGEKVEEVYSFLDSGFPLDSGSEKICPSSNLHTLLRTNYYPQNPSELTQIRTLLNTAKISLTSLDSDIAHVQQVLSTLFTKRATLQHTISSHQSLLSPIRRLPNELLSEIFLSRVSVCGGSGGDIGSSLSFTHLHTDALWTILQVCSLWRTIAQLTPRLWNTLRIDLTSLKGKPRAYKNLLTRLSICFANFLPTALPLNFAITGTHYQDSAHLLPLIEALCTHADRWGKVYFCPYTTNILASWNLDPKLRNLSSTPQLSALGLTSFNPIPGFIQTPTRFTHTPRLCRLALYDYRQVATTTSDTHASFLPPFCSQLTHLYLDSCPYSAYSEILSYLPRLMHLEILNKYQQSTRFLDTSSPTQQGSIHLPELRTLKATGWLSNLCFLLPQFDIPMIEMIEMLALAEKCHPCTCAVVKKRMVNDWVETLRTGVRVNITHMASWEVKTSTDEGIVEFLFG</sequence>
<dbReference type="Gene3D" id="3.80.10.10">
    <property type="entry name" value="Ribonuclease Inhibitor"/>
    <property type="match status" value="1"/>
</dbReference>
<dbReference type="InterPro" id="IPR001810">
    <property type="entry name" value="F-box_dom"/>
</dbReference>
<evidence type="ECO:0000313" key="2">
    <source>
        <dbReference type="EMBL" id="KAF5356989.1"/>
    </source>
</evidence>
<evidence type="ECO:0000313" key="3">
    <source>
        <dbReference type="Proteomes" id="UP000559027"/>
    </source>
</evidence>
<gene>
    <name evidence="2" type="ORF">D9756_006653</name>
</gene>
<organism evidence="2 3">
    <name type="scientific">Leucocoprinus leucothites</name>
    <dbReference type="NCBI Taxonomy" id="201217"/>
    <lineage>
        <taxon>Eukaryota</taxon>
        <taxon>Fungi</taxon>
        <taxon>Dikarya</taxon>
        <taxon>Basidiomycota</taxon>
        <taxon>Agaricomycotina</taxon>
        <taxon>Agaricomycetes</taxon>
        <taxon>Agaricomycetidae</taxon>
        <taxon>Agaricales</taxon>
        <taxon>Agaricineae</taxon>
        <taxon>Agaricaceae</taxon>
        <taxon>Leucocoprinus</taxon>
    </lineage>
</organism>
<dbReference type="EMBL" id="JAACJO010000006">
    <property type="protein sequence ID" value="KAF5356989.1"/>
    <property type="molecule type" value="Genomic_DNA"/>
</dbReference>
<reference evidence="2 3" key="1">
    <citation type="journal article" date="2020" name="ISME J.">
        <title>Uncovering the hidden diversity of litter-decomposition mechanisms in mushroom-forming fungi.</title>
        <authorList>
            <person name="Floudas D."/>
            <person name="Bentzer J."/>
            <person name="Ahren D."/>
            <person name="Johansson T."/>
            <person name="Persson P."/>
            <person name="Tunlid A."/>
        </authorList>
    </citation>
    <scope>NUCLEOTIDE SEQUENCE [LARGE SCALE GENOMIC DNA]</scope>
    <source>
        <strain evidence="2 3">CBS 146.42</strain>
    </source>
</reference>
<dbReference type="Pfam" id="PF12937">
    <property type="entry name" value="F-box-like"/>
    <property type="match status" value="1"/>
</dbReference>
<dbReference type="OrthoDB" id="3365698at2759"/>
<proteinExistence type="predicted"/>
<dbReference type="AlphaFoldDB" id="A0A8H5G274"/>
<name>A0A8H5G274_9AGAR</name>
<dbReference type="InterPro" id="IPR032675">
    <property type="entry name" value="LRR_dom_sf"/>
</dbReference>
<dbReference type="SUPFAM" id="SSF52047">
    <property type="entry name" value="RNI-like"/>
    <property type="match status" value="1"/>
</dbReference>